<dbReference type="Proteomes" id="UP001060215">
    <property type="component" value="Chromosome 3"/>
</dbReference>
<gene>
    <name evidence="1" type="ORF">LOK49_LG02G00381</name>
</gene>
<name>A0ACC0INX3_9ERIC</name>
<protein>
    <submittedName>
        <fullName evidence="1">Uncharacterized protein</fullName>
    </submittedName>
</protein>
<organism evidence="1 2">
    <name type="scientific">Camellia lanceoleosa</name>
    <dbReference type="NCBI Taxonomy" id="1840588"/>
    <lineage>
        <taxon>Eukaryota</taxon>
        <taxon>Viridiplantae</taxon>
        <taxon>Streptophyta</taxon>
        <taxon>Embryophyta</taxon>
        <taxon>Tracheophyta</taxon>
        <taxon>Spermatophyta</taxon>
        <taxon>Magnoliopsida</taxon>
        <taxon>eudicotyledons</taxon>
        <taxon>Gunneridae</taxon>
        <taxon>Pentapetalae</taxon>
        <taxon>asterids</taxon>
        <taxon>Ericales</taxon>
        <taxon>Theaceae</taxon>
        <taxon>Camellia</taxon>
    </lineage>
</organism>
<keyword evidence="2" id="KW-1185">Reference proteome</keyword>
<evidence type="ECO:0000313" key="2">
    <source>
        <dbReference type="Proteomes" id="UP001060215"/>
    </source>
</evidence>
<reference evidence="1 2" key="1">
    <citation type="journal article" date="2022" name="Plant J.">
        <title>Chromosome-level genome of Camellia lanceoleosa provides a valuable resource for understanding genome evolution and self-incompatibility.</title>
        <authorList>
            <person name="Gong W."/>
            <person name="Xiao S."/>
            <person name="Wang L."/>
            <person name="Liao Z."/>
            <person name="Chang Y."/>
            <person name="Mo W."/>
            <person name="Hu G."/>
            <person name="Li W."/>
            <person name="Zhao G."/>
            <person name="Zhu H."/>
            <person name="Hu X."/>
            <person name="Ji K."/>
            <person name="Xiang X."/>
            <person name="Song Q."/>
            <person name="Yuan D."/>
            <person name="Jin S."/>
            <person name="Zhang L."/>
        </authorList>
    </citation>
    <scope>NUCLEOTIDE SEQUENCE [LARGE SCALE GENOMIC DNA]</scope>
    <source>
        <strain evidence="1">SQ_2022a</strain>
    </source>
</reference>
<proteinExistence type="predicted"/>
<comment type="caution">
    <text evidence="1">The sequence shown here is derived from an EMBL/GenBank/DDBJ whole genome shotgun (WGS) entry which is preliminary data.</text>
</comment>
<dbReference type="EMBL" id="CM045760">
    <property type="protein sequence ID" value="KAI8026758.1"/>
    <property type="molecule type" value="Genomic_DNA"/>
</dbReference>
<accession>A0ACC0INX3</accession>
<sequence>MSCSFLYSAKRHQAALHGELVGEIAVVGRLFGISIIPTIRVVLLLALGGEFAFVAFGEAVNQGIMSCQMSSLLFLVVGVSMALTPWLAAGGQLLASRFELHDVQSLLPWRVR</sequence>
<evidence type="ECO:0000313" key="1">
    <source>
        <dbReference type="EMBL" id="KAI8026758.1"/>
    </source>
</evidence>